<name>A0A8J2ZJC2_9RHOB</name>
<keyword evidence="3" id="KW-0472">Membrane</keyword>
<dbReference type="PANTHER" id="PTHR30576">
    <property type="entry name" value="COLANIC BIOSYNTHESIS UDP-GLUCOSE LIPID CARRIER TRANSFERASE"/>
    <property type="match status" value="1"/>
</dbReference>
<reference evidence="5" key="2">
    <citation type="submission" date="2020-09" db="EMBL/GenBank/DDBJ databases">
        <authorList>
            <person name="Sun Q."/>
            <person name="Zhou Y."/>
        </authorList>
    </citation>
    <scope>NUCLEOTIDE SEQUENCE</scope>
    <source>
        <strain evidence="5">CGMCC 1.15762</strain>
    </source>
</reference>
<dbReference type="InterPro" id="IPR003362">
    <property type="entry name" value="Bact_transf"/>
</dbReference>
<dbReference type="GO" id="GO:0016780">
    <property type="term" value="F:phosphotransferase activity, for other substituted phosphate groups"/>
    <property type="evidence" value="ECO:0007669"/>
    <property type="project" value="TreeGrafter"/>
</dbReference>
<organism evidence="5 6">
    <name type="scientific">Salipiger pallidus</name>
    <dbReference type="NCBI Taxonomy" id="1775170"/>
    <lineage>
        <taxon>Bacteria</taxon>
        <taxon>Pseudomonadati</taxon>
        <taxon>Pseudomonadota</taxon>
        <taxon>Alphaproteobacteria</taxon>
        <taxon>Rhodobacterales</taxon>
        <taxon>Roseobacteraceae</taxon>
        <taxon>Salipiger</taxon>
    </lineage>
</organism>
<keyword evidence="6" id="KW-1185">Reference proteome</keyword>
<dbReference type="PANTHER" id="PTHR30576:SF0">
    <property type="entry name" value="UNDECAPRENYL-PHOSPHATE N-ACETYLGALACTOSAMINYL 1-PHOSPHATE TRANSFERASE-RELATED"/>
    <property type="match status" value="1"/>
</dbReference>
<keyword evidence="2" id="KW-0270">Exopolysaccharide synthesis</keyword>
<proteinExistence type="inferred from homology"/>
<evidence type="ECO:0000256" key="1">
    <source>
        <dbReference type="ARBA" id="ARBA00006464"/>
    </source>
</evidence>
<keyword evidence="3" id="KW-0812">Transmembrane</keyword>
<evidence type="ECO:0000313" key="6">
    <source>
        <dbReference type="Proteomes" id="UP000617145"/>
    </source>
</evidence>
<accession>A0A8J2ZJC2</accession>
<keyword evidence="5" id="KW-0808">Transferase</keyword>
<reference evidence="5" key="1">
    <citation type="journal article" date="2014" name="Int. J. Syst. Evol. Microbiol.">
        <title>Complete genome sequence of Corynebacterium casei LMG S-19264T (=DSM 44701T), isolated from a smear-ripened cheese.</title>
        <authorList>
            <consortium name="US DOE Joint Genome Institute (JGI-PGF)"/>
            <person name="Walter F."/>
            <person name="Albersmeier A."/>
            <person name="Kalinowski J."/>
            <person name="Ruckert C."/>
        </authorList>
    </citation>
    <scope>NUCLEOTIDE SEQUENCE</scope>
    <source>
        <strain evidence="5">CGMCC 1.15762</strain>
    </source>
</reference>
<evidence type="ECO:0000313" key="5">
    <source>
        <dbReference type="EMBL" id="GGG70175.1"/>
    </source>
</evidence>
<dbReference type="AlphaFoldDB" id="A0A8J2ZJC2"/>
<protein>
    <submittedName>
        <fullName evidence="5">Sugar transferase</fullName>
    </submittedName>
</protein>
<gene>
    <name evidence="5" type="ORF">GCM10011415_17150</name>
</gene>
<evidence type="ECO:0000259" key="4">
    <source>
        <dbReference type="Pfam" id="PF02397"/>
    </source>
</evidence>
<feature type="transmembrane region" description="Helical" evidence="3">
    <location>
        <begin position="41"/>
        <end position="63"/>
    </location>
</feature>
<evidence type="ECO:0000256" key="2">
    <source>
        <dbReference type="ARBA" id="ARBA00023169"/>
    </source>
</evidence>
<dbReference type="RefSeq" id="WP_188789815.1">
    <property type="nucleotide sequence ID" value="NZ_BMJV01000003.1"/>
</dbReference>
<feature type="domain" description="Bacterial sugar transferase" evidence="4">
    <location>
        <begin position="36"/>
        <end position="225"/>
    </location>
</feature>
<dbReference type="EMBL" id="BMJV01000003">
    <property type="protein sequence ID" value="GGG70175.1"/>
    <property type="molecule type" value="Genomic_DNA"/>
</dbReference>
<sequence length="229" mass="25925">MTLQIRQPLPTAQLETLIDTALFSTPRSAFYRNVAKRGLDIALIAIGVLPVMLVTLVLAALIACDGHSPIYLQKRVGRNGRVFHMWKLRSMVKDADSRLDAYLAANPEAREEWTRTQKLRHDPRITRIGRIIRKTSLDELPQLWNVLRGDMSLVGPRPMMVEQQDIYPGTAYYALRPGITGFWQTSVRNESSFAERAGFDTDYLRQLSLKADMKILLKTVKVVIKGTGC</sequence>
<evidence type="ECO:0000256" key="3">
    <source>
        <dbReference type="SAM" id="Phobius"/>
    </source>
</evidence>
<dbReference type="GO" id="GO:0000271">
    <property type="term" value="P:polysaccharide biosynthetic process"/>
    <property type="evidence" value="ECO:0007669"/>
    <property type="project" value="UniProtKB-KW"/>
</dbReference>
<keyword evidence="3" id="KW-1133">Transmembrane helix</keyword>
<dbReference type="Proteomes" id="UP000617145">
    <property type="component" value="Unassembled WGS sequence"/>
</dbReference>
<comment type="similarity">
    <text evidence="1">Belongs to the bacterial sugar transferase family.</text>
</comment>
<dbReference type="Pfam" id="PF02397">
    <property type="entry name" value="Bac_transf"/>
    <property type="match status" value="1"/>
</dbReference>
<comment type="caution">
    <text evidence="5">The sequence shown here is derived from an EMBL/GenBank/DDBJ whole genome shotgun (WGS) entry which is preliminary data.</text>
</comment>